<evidence type="ECO:0000259" key="2">
    <source>
        <dbReference type="Pfam" id="PF23431"/>
    </source>
</evidence>
<dbReference type="InterPro" id="IPR055392">
    <property type="entry name" value="BROMI_C"/>
</dbReference>
<evidence type="ECO:0000259" key="3">
    <source>
        <dbReference type="Pfam" id="PF23440"/>
    </source>
</evidence>
<dbReference type="EMBL" id="CP111019">
    <property type="protein sequence ID" value="WAR13306.1"/>
    <property type="molecule type" value="Genomic_DNA"/>
</dbReference>
<dbReference type="SUPFAM" id="SSF47923">
    <property type="entry name" value="Ypt/Rab-GAP domain of gyp1p"/>
    <property type="match status" value="1"/>
</dbReference>
<dbReference type="PANTHER" id="PTHR13465:SF3">
    <property type="entry name" value="PROTEIN BROAD-MINDED"/>
    <property type="match status" value="1"/>
</dbReference>
<dbReference type="InterPro" id="IPR032735">
    <property type="entry name" value="BROMI_M"/>
</dbReference>
<protein>
    <submittedName>
        <fullName evidence="4">BROMI-like protein</fullName>
    </submittedName>
</protein>
<dbReference type="PANTHER" id="PTHR13465">
    <property type="entry name" value="UPF0183 PROTEIN"/>
    <property type="match status" value="1"/>
</dbReference>
<feature type="domain" description="BROMI middle region" evidence="1">
    <location>
        <begin position="155"/>
        <end position="797"/>
    </location>
</feature>
<organism evidence="4 5">
    <name type="scientific">Mya arenaria</name>
    <name type="common">Soft-shell clam</name>
    <dbReference type="NCBI Taxonomy" id="6604"/>
    <lineage>
        <taxon>Eukaryota</taxon>
        <taxon>Metazoa</taxon>
        <taxon>Spiralia</taxon>
        <taxon>Lophotrochozoa</taxon>
        <taxon>Mollusca</taxon>
        <taxon>Bivalvia</taxon>
        <taxon>Autobranchia</taxon>
        <taxon>Heteroconchia</taxon>
        <taxon>Euheterodonta</taxon>
        <taxon>Imparidentia</taxon>
        <taxon>Neoheterodontei</taxon>
        <taxon>Myida</taxon>
        <taxon>Myoidea</taxon>
        <taxon>Myidae</taxon>
        <taxon>Mya</taxon>
    </lineage>
</organism>
<name>A0ABY7EWV2_MYAAR</name>
<reference evidence="4" key="1">
    <citation type="submission" date="2022-11" db="EMBL/GenBank/DDBJ databases">
        <title>Centuries of genome instability and evolution in soft-shell clam transmissible cancer (bioRxiv).</title>
        <authorList>
            <person name="Hart S.F.M."/>
            <person name="Yonemitsu M.A."/>
            <person name="Giersch R.M."/>
            <person name="Beal B.F."/>
            <person name="Arriagada G."/>
            <person name="Davis B.W."/>
            <person name="Ostrander E.A."/>
            <person name="Goff S.P."/>
            <person name="Metzger M.J."/>
        </authorList>
    </citation>
    <scope>NUCLEOTIDE SEQUENCE</scope>
    <source>
        <strain evidence="4">MELC-2E11</strain>
        <tissue evidence="4">Siphon/mantle</tissue>
    </source>
</reference>
<proteinExistence type="predicted"/>
<feature type="domain" description="BROMI C-terminal Rab TBC-like" evidence="3">
    <location>
        <begin position="901"/>
        <end position="1232"/>
    </location>
</feature>
<evidence type="ECO:0000313" key="4">
    <source>
        <dbReference type="EMBL" id="WAR13306.1"/>
    </source>
</evidence>
<dbReference type="InterPro" id="IPR035969">
    <property type="entry name" value="Rab-GAP_TBC_sf"/>
</dbReference>
<keyword evidence="5" id="KW-1185">Reference proteome</keyword>
<evidence type="ECO:0000313" key="5">
    <source>
        <dbReference type="Proteomes" id="UP001164746"/>
    </source>
</evidence>
<dbReference type="Pfam" id="PF23440">
    <property type="entry name" value="BROMI_C"/>
    <property type="match status" value="1"/>
</dbReference>
<dbReference type="Gene3D" id="1.10.472.80">
    <property type="entry name" value="Ypt/Rab-GAP domain of gyp1p, domain 3"/>
    <property type="match status" value="1"/>
</dbReference>
<dbReference type="Pfam" id="PF23431">
    <property type="entry name" value="BROMI_N"/>
    <property type="match status" value="1"/>
</dbReference>
<dbReference type="Pfam" id="PF14961">
    <property type="entry name" value="BROMI"/>
    <property type="match status" value="1"/>
</dbReference>
<dbReference type="InterPro" id="IPR039156">
    <property type="entry name" value="PHAF1/BROMI"/>
</dbReference>
<sequence>MAMKNLEGEELVQNLRQLVISCEPHIREAGSIENVEETLHHLEENDDKFHRYEFVRQLKRKIEEILGPQIDEEIEKHGGHIDNGHETLVSKITDRIIKSKPYNDLSKKLKGNVQEAVTELVRNFDAEFGTGKHTGIDTFIPTTAGSLMFMKPDYLQQVADKISKSNNVSTRRDALQNLNTVRVDDVVTSDVVHVVKKHVLDALSDTDEQIMNLGLKFVTRAFSSTSPHTKDIYTLKSSLPKVKNGMDLSRPEIKSLLKAFRLMNEFQLETTNYWIRYPEHYLEEVLRSTLSLLSIHHTGTAGMFQVLSPIHFMALLDTRAQWFIKWMHGHFSRSFLLEQLTDYKPFVEDAVRHCLEFSAARKVPFDLMSEISDKVSKTSYAESRRSYYTGAELEYAYFIHSVCVIGKLLCFKNGRKFFPIKLKDSTEDVSIKKLMVAMVLVVVDPGPVFHQQRSSSAEIYDPARLVADVLKGLCSSEQASEICLFKDEITSTLLSPISHYLDVAEHQAPDEKTLLHVADILSMIASSTKGRRHLMYGEKKDIFSRTKSSAAHIIAEFTKKALLRELPREAGQAPTHAVIGAYLYICRQIYNTCEGLLVLYQYELHKVVAETWRDASRDLEAANTPTPGDDDSSSDNSSITIRENYDVAAWEDTLRDNLLNFASTAKGILLLQQTGALNECMVSKCEKFGYGYMVTQVATTAPGMAALQKTGYMKALITELWAVLECGPNDITLFTPTHWPVDPIDKTVHKHLIRILNVLSSFPAVYELLADTRLPTKQAYGFREIPDTMAYQIQEKLLAAQTDNQAANKNHKEIIVDMLSVERNNILVRSYLIGGPSERVLPNRHIDDSGTPYSFPLFSSFPIPREYSPNLGGRSAMKQGVGSTNVPCLFINLLIFLSFSVHLDNELTEFLDARKSEKGRAWLDKCQTLLTKFLTSRGDQVKGAVIQKILEQSVNKMSTIPEESVFPLMQFGGSDSAVKAVSLSPLQMLGIKMAIRYGIHLKAVHTSSDATDSLTYLIRQVKYYLEQQQKTPDSQLKYMKNGYRGFDWFAATVFLIFNGNHDKAWDFLQGFSTLGASGYLWIPRLHASVHLPSALSASGIHPLFSSTGHNIEFILQIELPLVSSAFKMSGFTPAQICQHWITQCFWNYLDWLDICHYVITCLIHGVDYQVYICVAILRHLQRDIMSNMQTQNLLLFLKEEPINNFKISQNLKYMQDLEKKYRKIVLPDMLNITRP</sequence>
<evidence type="ECO:0000259" key="1">
    <source>
        <dbReference type="Pfam" id="PF14961"/>
    </source>
</evidence>
<dbReference type="InterPro" id="IPR055391">
    <property type="entry name" value="BROMI_N"/>
</dbReference>
<gene>
    <name evidence="4" type="ORF">MAR_027486</name>
</gene>
<accession>A0ABY7EWV2</accession>
<dbReference type="Proteomes" id="UP001164746">
    <property type="component" value="Chromosome 8"/>
</dbReference>
<feature type="domain" description="BROMI N-terminal" evidence="2">
    <location>
        <begin position="13"/>
        <end position="126"/>
    </location>
</feature>